<reference evidence="3 4" key="1">
    <citation type="journal article" date="2018" name="J. Microbiol.">
        <title>Aestuariibaculum marinum sp. nov., a marine bacterium isolated from seawater in South Korea.</title>
        <authorList>
            <person name="Choi J."/>
            <person name="Lee D."/>
            <person name="Jang J.H."/>
            <person name="Cha S."/>
            <person name="Seo T."/>
        </authorList>
    </citation>
    <scope>NUCLEOTIDE SEQUENCE [LARGE SCALE GENOMIC DNA]</scope>
    <source>
        <strain evidence="3 4">IP7</strain>
    </source>
</reference>
<dbReference type="PROSITE" id="PS51257">
    <property type="entry name" value="PROKAR_LIPOPROTEIN"/>
    <property type="match status" value="1"/>
</dbReference>
<keyword evidence="4" id="KW-1185">Reference proteome</keyword>
<feature type="coiled-coil region" evidence="1">
    <location>
        <begin position="90"/>
        <end position="153"/>
    </location>
</feature>
<dbReference type="Pfam" id="PF14129">
    <property type="entry name" value="DUF4296"/>
    <property type="match status" value="1"/>
</dbReference>
<dbReference type="AlphaFoldDB" id="A0A8J6PT22"/>
<name>A0A8J6PT22_9FLAO</name>
<organism evidence="3 4">
    <name type="scientific">Aestuariibaculum marinum</name>
    <dbReference type="NCBI Taxonomy" id="2683592"/>
    <lineage>
        <taxon>Bacteria</taxon>
        <taxon>Pseudomonadati</taxon>
        <taxon>Bacteroidota</taxon>
        <taxon>Flavobacteriia</taxon>
        <taxon>Flavobacteriales</taxon>
        <taxon>Flavobacteriaceae</taxon>
    </lineage>
</organism>
<accession>A0A8J6PT22</accession>
<evidence type="ECO:0000313" key="3">
    <source>
        <dbReference type="EMBL" id="MBD0823640.1"/>
    </source>
</evidence>
<evidence type="ECO:0000256" key="1">
    <source>
        <dbReference type="SAM" id="Coils"/>
    </source>
</evidence>
<evidence type="ECO:0000313" key="4">
    <source>
        <dbReference type="Proteomes" id="UP000621516"/>
    </source>
</evidence>
<gene>
    <name evidence="3" type="ORF">ICJ85_06355</name>
</gene>
<dbReference type="InterPro" id="IPR025381">
    <property type="entry name" value="DUF4296"/>
</dbReference>
<feature type="domain" description="DUF4296" evidence="2">
    <location>
        <begin position="27"/>
        <end position="109"/>
    </location>
</feature>
<evidence type="ECO:0000259" key="2">
    <source>
        <dbReference type="Pfam" id="PF14129"/>
    </source>
</evidence>
<dbReference type="Proteomes" id="UP000621516">
    <property type="component" value="Unassembled WGS sequence"/>
</dbReference>
<comment type="caution">
    <text evidence="3">The sequence shown here is derived from an EMBL/GenBank/DDBJ whole genome shotgun (WGS) entry which is preliminary data.</text>
</comment>
<keyword evidence="1" id="KW-0175">Coiled coil</keyword>
<sequence length="172" mass="20159">MLKQFITYFFIILVATSCGNLSGPKKPENLIPKDKMVEVLIDARLVGSVNGTNKRLLEDKGYDLKNYVFEKHGIDSLQFAESNDYYTYHIKQYQEIFDKAIDSLEHLKNQLEIQKKKLDKERRQKELDSIKKIEKLKDSLLQLDKKKLDILEEDKEEGKLSRPLLEKDTLPQ</sequence>
<proteinExistence type="predicted"/>
<protein>
    <submittedName>
        <fullName evidence="3">DUF4296 domain-containing protein</fullName>
    </submittedName>
</protein>
<dbReference type="EMBL" id="JACVXD010000002">
    <property type="protein sequence ID" value="MBD0823640.1"/>
    <property type="molecule type" value="Genomic_DNA"/>
</dbReference>
<dbReference type="RefSeq" id="WP_188222932.1">
    <property type="nucleotide sequence ID" value="NZ_JACVXD010000002.1"/>
</dbReference>